<evidence type="ECO:0000313" key="2">
    <source>
        <dbReference type="Proteomes" id="UP000008694"/>
    </source>
</evidence>
<accession>D7LMB7</accession>
<dbReference type="HOGENOM" id="CLU_189399_0_0_1"/>
<dbReference type="AlphaFoldDB" id="D7LMB7"/>
<dbReference type="Proteomes" id="UP000008694">
    <property type="component" value="Unassembled WGS sequence"/>
</dbReference>
<name>D7LMB7_ARALL</name>
<reference evidence="2" key="1">
    <citation type="journal article" date="2011" name="Nat. Genet.">
        <title>The Arabidopsis lyrata genome sequence and the basis of rapid genome size change.</title>
        <authorList>
            <person name="Hu T.T."/>
            <person name="Pattyn P."/>
            <person name="Bakker E.G."/>
            <person name="Cao J."/>
            <person name="Cheng J.-F."/>
            <person name="Clark R.M."/>
            <person name="Fahlgren N."/>
            <person name="Fawcett J.A."/>
            <person name="Grimwood J."/>
            <person name="Gundlach H."/>
            <person name="Haberer G."/>
            <person name="Hollister J.D."/>
            <person name="Ossowski S."/>
            <person name="Ottilar R.P."/>
            <person name="Salamov A.A."/>
            <person name="Schneeberger K."/>
            <person name="Spannagl M."/>
            <person name="Wang X."/>
            <person name="Yang L."/>
            <person name="Nasrallah M.E."/>
            <person name="Bergelson J."/>
            <person name="Carrington J.C."/>
            <person name="Gaut B.S."/>
            <person name="Schmutz J."/>
            <person name="Mayer K.F.X."/>
            <person name="Van de Peer Y."/>
            <person name="Grigoriev I.V."/>
            <person name="Nordborg M."/>
            <person name="Weigel D."/>
            <person name="Guo Y.-L."/>
        </authorList>
    </citation>
    <scope>NUCLEOTIDE SEQUENCE [LARGE SCALE GENOMIC DNA]</scope>
    <source>
        <strain evidence="2">cv. MN47</strain>
    </source>
</reference>
<organism evidence="2">
    <name type="scientific">Arabidopsis lyrata subsp. lyrata</name>
    <name type="common">Lyre-leaved rock-cress</name>
    <dbReference type="NCBI Taxonomy" id="81972"/>
    <lineage>
        <taxon>Eukaryota</taxon>
        <taxon>Viridiplantae</taxon>
        <taxon>Streptophyta</taxon>
        <taxon>Embryophyta</taxon>
        <taxon>Tracheophyta</taxon>
        <taxon>Spermatophyta</taxon>
        <taxon>Magnoliopsida</taxon>
        <taxon>eudicotyledons</taxon>
        <taxon>Gunneridae</taxon>
        <taxon>Pentapetalae</taxon>
        <taxon>rosids</taxon>
        <taxon>malvids</taxon>
        <taxon>Brassicales</taxon>
        <taxon>Brassicaceae</taxon>
        <taxon>Camelineae</taxon>
        <taxon>Arabidopsis</taxon>
    </lineage>
</organism>
<gene>
    <name evidence="1" type="ORF">ARALYDRAFT_665045</name>
</gene>
<keyword evidence="2" id="KW-1185">Reference proteome</keyword>
<sequence>MERDVIDGRKDEERVRDFGLMVEIDGKVKEMRSFEEEEVAAGDEIAIEAEENLGFLVTLAFCKERVYVL</sequence>
<dbReference type="Gramene" id="Al_scaffold_0005_1080">
    <property type="protein sequence ID" value="Al_scaffold_0005_1080"/>
    <property type="gene ID" value="Al_scaffold_0005_1080"/>
</dbReference>
<dbReference type="EMBL" id="GL348717">
    <property type="protein sequence ID" value="EFH53546.1"/>
    <property type="molecule type" value="Genomic_DNA"/>
</dbReference>
<evidence type="ECO:0000313" key="1">
    <source>
        <dbReference type="EMBL" id="EFH53546.1"/>
    </source>
</evidence>
<proteinExistence type="predicted"/>
<protein>
    <submittedName>
        <fullName evidence="1">Predicted protein</fullName>
    </submittedName>
</protein>